<dbReference type="PANTHER" id="PTHR16254:SF14">
    <property type="entry name" value="TRANSMEMBRANE AND COILED-COIL DOMAIN-CONTAINING PROTEIN 3"/>
    <property type="match status" value="1"/>
</dbReference>
<evidence type="ECO:0000256" key="10">
    <source>
        <dbReference type="SAM" id="Phobius"/>
    </source>
</evidence>
<feature type="transmembrane region" description="Helical" evidence="10">
    <location>
        <begin position="312"/>
        <end position="330"/>
    </location>
</feature>
<reference evidence="13 14" key="1">
    <citation type="submission" date="2016-07" db="EMBL/GenBank/DDBJ databases">
        <title>Pervasive Adenine N6-methylation of Active Genes in Fungi.</title>
        <authorList>
            <consortium name="DOE Joint Genome Institute"/>
            <person name="Mondo S.J."/>
            <person name="Dannebaum R.O."/>
            <person name="Kuo R.C."/>
            <person name="Labutti K."/>
            <person name="Haridas S."/>
            <person name="Kuo A."/>
            <person name="Salamov A."/>
            <person name="Ahrendt S.R."/>
            <person name="Lipzen A."/>
            <person name="Sullivan W."/>
            <person name="Andreopoulos W.B."/>
            <person name="Clum A."/>
            <person name="Lindquist E."/>
            <person name="Daum C."/>
            <person name="Ramamoorthy G.K."/>
            <person name="Gryganskyi A."/>
            <person name="Culley D."/>
            <person name="Magnuson J.K."/>
            <person name="James T.Y."/>
            <person name="O'Malley M.A."/>
            <person name="Stajich J.E."/>
            <person name="Spatafora J.W."/>
            <person name="Visel A."/>
            <person name="Grigoriev I.V."/>
        </authorList>
    </citation>
    <scope>NUCLEOTIDE SEQUENCE [LARGE SCALE GENOMIC DNA]</scope>
    <source>
        <strain evidence="13 14">NRRL 2496</strain>
    </source>
</reference>
<dbReference type="InterPro" id="IPR045158">
    <property type="entry name" value="KEA4/5/6-like"/>
</dbReference>
<dbReference type="EMBL" id="MCGN01000005">
    <property type="protein sequence ID" value="ORY96165.1"/>
    <property type="molecule type" value="Genomic_DNA"/>
</dbReference>
<dbReference type="OrthoDB" id="1654420at2759"/>
<evidence type="ECO:0000313" key="13">
    <source>
        <dbReference type="EMBL" id="ORY96165.1"/>
    </source>
</evidence>
<evidence type="ECO:0000256" key="6">
    <source>
        <dbReference type="ARBA" id="ARBA00022989"/>
    </source>
</evidence>
<keyword evidence="3" id="KW-0050">Antiport</keyword>
<feature type="transmembrane region" description="Helical" evidence="10">
    <location>
        <begin position="610"/>
        <end position="629"/>
    </location>
</feature>
<feature type="compositionally biased region" description="Basic and acidic residues" evidence="9">
    <location>
        <begin position="149"/>
        <end position="168"/>
    </location>
</feature>
<feature type="transmembrane region" description="Helical" evidence="10">
    <location>
        <begin position="424"/>
        <end position="450"/>
    </location>
</feature>
<gene>
    <name evidence="13" type="ORF">BCR43DRAFT_491185</name>
</gene>
<protein>
    <submittedName>
        <fullName evidence="13">Sodium/hydrogen exchanger family-domain-containing protein</fullName>
    </submittedName>
</protein>
<evidence type="ECO:0000313" key="14">
    <source>
        <dbReference type="Proteomes" id="UP000242180"/>
    </source>
</evidence>
<feature type="transmembrane region" description="Helical" evidence="10">
    <location>
        <begin position="284"/>
        <end position="300"/>
    </location>
</feature>
<keyword evidence="7" id="KW-0406">Ion transport</keyword>
<evidence type="ECO:0000256" key="7">
    <source>
        <dbReference type="ARBA" id="ARBA00023065"/>
    </source>
</evidence>
<evidence type="ECO:0000256" key="4">
    <source>
        <dbReference type="ARBA" id="ARBA00022692"/>
    </source>
</evidence>
<feature type="transmembrane region" description="Helical" evidence="10">
    <location>
        <begin position="339"/>
        <end position="363"/>
    </location>
</feature>
<feature type="region of interest" description="Disordered" evidence="9">
    <location>
        <begin position="145"/>
        <end position="171"/>
    </location>
</feature>
<dbReference type="Gene3D" id="1.20.1530.20">
    <property type="match status" value="1"/>
</dbReference>
<proteinExistence type="predicted"/>
<keyword evidence="8 10" id="KW-0472">Membrane</keyword>
<keyword evidence="5 11" id="KW-0732">Signal</keyword>
<evidence type="ECO:0000256" key="3">
    <source>
        <dbReference type="ARBA" id="ARBA00022449"/>
    </source>
</evidence>
<feature type="chain" id="PRO_5012123232" evidence="11">
    <location>
        <begin position="20"/>
        <end position="685"/>
    </location>
</feature>
<feature type="signal peptide" evidence="11">
    <location>
        <begin position="1"/>
        <end position="19"/>
    </location>
</feature>
<comment type="subcellular location">
    <subcellularLocation>
        <location evidence="1">Membrane</location>
        <topology evidence="1">Multi-pass membrane protein</topology>
    </subcellularLocation>
</comment>
<evidence type="ECO:0000256" key="1">
    <source>
        <dbReference type="ARBA" id="ARBA00004141"/>
    </source>
</evidence>
<dbReference type="PANTHER" id="PTHR16254">
    <property type="entry name" value="POTASSIUM/PROTON ANTIPORTER-RELATED"/>
    <property type="match status" value="1"/>
</dbReference>
<feature type="transmembrane region" description="Helical" evidence="10">
    <location>
        <begin position="395"/>
        <end position="418"/>
    </location>
</feature>
<name>A0A1X2HBH7_SYNRA</name>
<dbReference type="AlphaFoldDB" id="A0A1X2HBH7"/>
<comment type="caution">
    <text evidence="13">The sequence shown here is derived from an EMBL/GenBank/DDBJ whole genome shotgun (WGS) entry which is preliminary data.</text>
</comment>
<evidence type="ECO:0000256" key="2">
    <source>
        <dbReference type="ARBA" id="ARBA00022448"/>
    </source>
</evidence>
<feature type="transmembrane region" description="Helical" evidence="10">
    <location>
        <begin position="369"/>
        <end position="388"/>
    </location>
</feature>
<keyword evidence="4 10" id="KW-0812">Transmembrane</keyword>
<feature type="domain" description="Cation/H+ exchanger transmembrane" evidence="12">
    <location>
        <begin position="268"/>
        <end position="629"/>
    </location>
</feature>
<accession>A0A1X2HBH7</accession>
<feature type="transmembrane region" description="Helical" evidence="10">
    <location>
        <begin position="549"/>
        <end position="574"/>
    </location>
</feature>
<keyword evidence="14" id="KW-1185">Reference proteome</keyword>
<evidence type="ECO:0000256" key="8">
    <source>
        <dbReference type="ARBA" id="ARBA00023136"/>
    </source>
</evidence>
<sequence>MRLHLLTVALVCLCLRVSCEPSDHTFSPQDATQIYQIFRQGQRHKEDLHVEKQKLYDSINAFKTEHDESLYKLAGVKLDDFAALESLVFGMIDVYDNAVHSKARSYDFRTPALKLTFDFQHAIRESHQRLRADSFDELNRLTESVPEAQEQHDATAQHYTPHHEHTEGDTPDSAEAMKELLHGMLQEVRQNADQLEDGMHRHNLQFGHEGATIETVLKLNDEFSSDASDESAVLIDQDNNEYIMTRPFDTTVIYEDMQLLHDFILIVVSSFTFGWVFEALGLPAFFGYILAGVITGPSGYNMIKELIQAETLAQLGVIFIVFVLGLEFSLEKLRSMWRLALGGAVMILAATVFLFVIMGAIVGASMKEAVFVGACVSLSSTAVVVKCIKSDHLEHLYGLLVMQDVLLGFMLAIIPALAKSGIQVFFAIVKIALSFTIFGVVCFALVKLMPLVPRAIRRAFPKKAIQHNHELMLLGTIAVCMVMLVVSEHLGLGMEIGCFAAGVIVRSRKGLFESSLAVIEPVRDLFACLFFASIGLHVYPSFLASEAMLLLTLAAGVIGFKYLVTSGILVVLRLDLRQSSTMAIALAQISEFGFVLASRAKQLDIISREVYYLLLAVTSLTLLSTPLLWKLMNRTSLLSHSSNVNTSSSHLPLQQLPEDQHHQHHHHHHHHPVVSIPLDDSDKIA</sequence>
<feature type="region of interest" description="Disordered" evidence="9">
    <location>
        <begin position="659"/>
        <end position="685"/>
    </location>
</feature>
<dbReference type="GO" id="GO:0016020">
    <property type="term" value="C:membrane"/>
    <property type="evidence" value="ECO:0007669"/>
    <property type="project" value="UniProtKB-SubCell"/>
</dbReference>
<keyword evidence="6 10" id="KW-1133">Transmembrane helix</keyword>
<evidence type="ECO:0000259" key="12">
    <source>
        <dbReference type="Pfam" id="PF00999"/>
    </source>
</evidence>
<evidence type="ECO:0000256" key="9">
    <source>
        <dbReference type="SAM" id="MobiDB-lite"/>
    </source>
</evidence>
<evidence type="ECO:0000256" key="11">
    <source>
        <dbReference type="SAM" id="SignalP"/>
    </source>
</evidence>
<dbReference type="OMA" id="HAIRESH"/>
<feature type="transmembrane region" description="Helical" evidence="10">
    <location>
        <begin position="471"/>
        <end position="504"/>
    </location>
</feature>
<dbReference type="Proteomes" id="UP000242180">
    <property type="component" value="Unassembled WGS sequence"/>
</dbReference>
<dbReference type="InterPro" id="IPR038770">
    <property type="entry name" value="Na+/solute_symporter_sf"/>
</dbReference>
<dbReference type="Pfam" id="PF00999">
    <property type="entry name" value="Na_H_Exchanger"/>
    <property type="match status" value="1"/>
</dbReference>
<organism evidence="13 14">
    <name type="scientific">Syncephalastrum racemosum</name>
    <name type="common">Filamentous fungus</name>
    <dbReference type="NCBI Taxonomy" id="13706"/>
    <lineage>
        <taxon>Eukaryota</taxon>
        <taxon>Fungi</taxon>
        <taxon>Fungi incertae sedis</taxon>
        <taxon>Mucoromycota</taxon>
        <taxon>Mucoromycotina</taxon>
        <taxon>Mucoromycetes</taxon>
        <taxon>Mucorales</taxon>
        <taxon>Syncephalastraceae</taxon>
        <taxon>Syncephalastrum</taxon>
    </lineage>
</organism>
<evidence type="ECO:0000256" key="5">
    <source>
        <dbReference type="ARBA" id="ARBA00022729"/>
    </source>
</evidence>
<dbReference type="InterPro" id="IPR006153">
    <property type="entry name" value="Cation/H_exchanger_TM"/>
</dbReference>
<dbReference type="InParanoid" id="A0A1X2HBH7"/>
<feature type="compositionally biased region" description="Basic residues" evidence="9">
    <location>
        <begin position="662"/>
        <end position="672"/>
    </location>
</feature>
<keyword evidence="2" id="KW-0813">Transport</keyword>
<dbReference type="GO" id="GO:0015386">
    <property type="term" value="F:potassium:proton antiporter activity"/>
    <property type="evidence" value="ECO:0007669"/>
    <property type="project" value="InterPro"/>
</dbReference>